<keyword evidence="6 8" id="KW-0378">Hydrolase</keyword>
<comment type="catalytic activity">
    <reaction evidence="1 8">
        <text>Cleavage of hydrophobic, N-terminal signal or leader sequences from secreted and periplasmic proteins.</text>
        <dbReference type="EC" id="3.4.21.89"/>
    </reaction>
</comment>
<dbReference type="InterPro" id="IPR019533">
    <property type="entry name" value="Peptidase_S26"/>
</dbReference>
<evidence type="ECO:0000256" key="8">
    <source>
        <dbReference type="RuleBase" id="RU362042"/>
    </source>
</evidence>
<dbReference type="NCBIfam" id="TIGR02227">
    <property type="entry name" value="sigpep_I_bact"/>
    <property type="match status" value="1"/>
</dbReference>
<evidence type="ECO:0000256" key="2">
    <source>
        <dbReference type="ARBA" id="ARBA00004401"/>
    </source>
</evidence>
<dbReference type="PROSITE" id="PS00501">
    <property type="entry name" value="SPASE_I_1"/>
    <property type="match status" value="1"/>
</dbReference>
<reference evidence="10 11" key="1">
    <citation type="journal article" date="2003" name="Nucleic Acids Res.">
        <title>The complete genome sequence and analysis of Corynebacterium diphtheriae NCTC13129.</title>
        <authorList>
            <person name="Cerdeno-Tarraga A.M."/>
            <person name="Efstratiou A."/>
            <person name="Dover L.G."/>
            <person name="Holden M.T.G."/>
            <person name="Pallen M."/>
            <person name="Bentley S.D."/>
            <person name="Besra G.S."/>
            <person name="Churcher C."/>
            <person name="James K.D."/>
            <person name="De Zoysa A."/>
            <person name="Chillingworth T."/>
            <person name="Cronin A."/>
            <person name="Dowd L."/>
            <person name="Feltwell T."/>
            <person name="Hamlin N."/>
            <person name="Holroyd S."/>
            <person name="Jagels K."/>
            <person name="Moule S."/>
            <person name="Quail M.A."/>
            <person name="Rabbinowitsch E."/>
            <person name="Rutherford K."/>
            <person name="Thomson N.R."/>
            <person name="Unwin L."/>
            <person name="Whitehead S."/>
            <person name="Barrell B.G.Parkhill.J."/>
        </authorList>
    </citation>
    <scope>NUCLEOTIDE SEQUENCE [LARGE SCALE GENOMIC DNA]</scope>
    <source>
        <strain evidence="11">ATCC 700971 / NCTC 13129 / Biotype gravis</strain>
    </source>
</reference>
<gene>
    <name evidence="10" type="ordered locus">DIP1516</name>
</gene>
<dbReference type="GO" id="GO:0006465">
    <property type="term" value="P:signal peptide processing"/>
    <property type="evidence" value="ECO:0007669"/>
    <property type="project" value="InterPro"/>
</dbReference>
<evidence type="ECO:0000256" key="5">
    <source>
        <dbReference type="ARBA" id="ARBA00022670"/>
    </source>
</evidence>
<dbReference type="CDD" id="cd06530">
    <property type="entry name" value="S26_SPase_I"/>
    <property type="match status" value="1"/>
</dbReference>
<proteinExistence type="inferred from homology"/>
<dbReference type="KEGG" id="cdi:DIP1516"/>
<dbReference type="InterPro" id="IPR019756">
    <property type="entry name" value="Pept_S26A_signal_pept_1_Ser-AS"/>
</dbReference>
<evidence type="ECO:0000313" key="11">
    <source>
        <dbReference type="Proteomes" id="UP000002198"/>
    </source>
</evidence>
<evidence type="ECO:0000256" key="4">
    <source>
        <dbReference type="ARBA" id="ARBA00013208"/>
    </source>
</evidence>
<dbReference type="EMBL" id="BX248358">
    <property type="protein sequence ID" value="CAE50043.1"/>
    <property type="molecule type" value="Genomic_DNA"/>
</dbReference>
<dbReference type="AlphaFoldDB" id="Q6NGJ7"/>
<dbReference type="MEROPS" id="S26.024"/>
<dbReference type="InterPro" id="IPR019758">
    <property type="entry name" value="Pept_S26A_signal_pept_1_CS"/>
</dbReference>
<keyword evidence="11" id="KW-1185">Reference proteome</keyword>
<comment type="subcellular location">
    <subcellularLocation>
        <location evidence="2">Cell membrane</location>
        <topology evidence="2">Single-pass type II membrane protein</topology>
    </subcellularLocation>
    <subcellularLocation>
        <location evidence="8">Membrane</location>
        <topology evidence="8">Single-pass type II membrane protein</topology>
    </subcellularLocation>
</comment>
<feature type="active site" evidence="7">
    <location>
        <position position="90"/>
    </location>
</feature>
<evidence type="ECO:0000313" key="10">
    <source>
        <dbReference type="EMBL" id="CAE50043.1"/>
    </source>
</evidence>
<keyword evidence="8" id="KW-1133">Transmembrane helix</keyword>
<dbReference type="HOGENOM" id="CLU_028723_0_0_11"/>
<evidence type="ECO:0000256" key="6">
    <source>
        <dbReference type="ARBA" id="ARBA00022801"/>
    </source>
</evidence>
<dbReference type="InterPro" id="IPR000223">
    <property type="entry name" value="Pept_S26A_signal_pept_1"/>
</dbReference>
<dbReference type="GO" id="GO:0009003">
    <property type="term" value="F:signal peptidase activity"/>
    <property type="evidence" value="ECO:0007669"/>
    <property type="project" value="UniProtKB-EC"/>
</dbReference>
<keyword evidence="5 8" id="KW-0645">Protease</keyword>
<evidence type="ECO:0000256" key="3">
    <source>
        <dbReference type="ARBA" id="ARBA00009370"/>
    </source>
</evidence>
<dbReference type="GO" id="GO:0004252">
    <property type="term" value="F:serine-type endopeptidase activity"/>
    <property type="evidence" value="ECO:0007669"/>
    <property type="project" value="InterPro"/>
</dbReference>
<name>Q6NGJ7_CORDI</name>
<comment type="similarity">
    <text evidence="3 8">Belongs to the peptidase S26 family.</text>
</comment>
<feature type="transmembrane region" description="Helical" evidence="8">
    <location>
        <begin position="58"/>
        <end position="80"/>
    </location>
</feature>
<organism evidence="10 11">
    <name type="scientific">Corynebacterium diphtheriae (strain ATCC 700971 / NCTC 13129 / Biotype gravis)</name>
    <dbReference type="NCBI Taxonomy" id="257309"/>
    <lineage>
        <taxon>Bacteria</taxon>
        <taxon>Bacillati</taxon>
        <taxon>Actinomycetota</taxon>
        <taxon>Actinomycetes</taxon>
        <taxon>Mycobacteriales</taxon>
        <taxon>Corynebacteriaceae</taxon>
        <taxon>Corynebacterium</taxon>
    </lineage>
</organism>
<evidence type="ECO:0000259" key="9">
    <source>
        <dbReference type="Pfam" id="PF10502"/>
    </source>
</evidence>
<protein>
    <recommendedName>
        <fullName evidence="4 8">Signal peptidase I</fullName>
        <ecNumber evidence="4 8">3.4.21.89</ecNumber>
    </recommendedName>
</protein>
<dbReference type="Gene3D" id="2.10.109.10">
    <property type="entry name" value="Umud Fragment, subunit A"/>
    <property type="match status" value="1"/>
</dbReference>
<feature type="domain" description="Peptidase S26" evidence="9">
    <location>
        <begin position="64"/>
        <end position="269"/>
    </location>
</feature>
<dbReference type="PANTHER" id="PTHR43390:SF1">
    <property type="entry name" value="CHLOROPLAST PROCESSING PEPTIDASE"/>
    <property type="match status" value="1"/>
</dbReference>
<evidence type="ECO:0000256" key="7">
    <source>
        <dbReference type="PIRSR" id="PIRSR600223-1"/>
    </source>
</evidence>
<keyword evidence="8" id="KW-0812">Transmembrane</keyword>
<dbReference type="InterPro" id="IPR036286">
    <property type="entry name" value="LexA/Signal_pep-like_sf"/>
</dbReference>
<dbReference type="PRINTS" id="PR00727">
    <property type="entry name" value="LEADERPTASE"/>
</dbReference>
<dbReference type="Proteomes" id="UP000002198">
    <property type="component" value="Chromosome"/>
</dbReference>
<feature type="active site" evidence="7">
    <location>
        <position position="168"/>
    </location>
</feature>
<dbReference type="PANTHER" id="PTHR43390">
    <property type="entry name" value="SIGNAL PEPTIDASE I"/>
    <property type="match status" value="1"/>
</dbReference>
<dbReference type="GO" id="GO:0005886">
    <property type="term" value="C:plasma membrane"/>
    <property type="evidence" value="ECO:0007669"/>
    <property type="project" value="UniProtKB-SubCell"/>
</dbReference>
<sequence>MKRSVFSFCMMQQASLGVFHSMAETAARVLKVSSANNETVSPTEGVETHDKEKKQLPWFVEIPVVVVVTLLVITLLQTFVGRVYMIPSQSMEPTLHGCAGCTGDRIYVDKLAYRFGEPEAGDVVVFAGTESWNTGFTTSRSENPLVRGIQNAGAFVGLVAPDENDLVKRIVATGGQTVQCLEGDEGVKVDGKVIDSSYTLMPPAYPVDQTTGSEACGGFYFGPIKVPEGNYFMMGDNRTNSADSRYHIGDQYQGTIPKENLKGKVQFKIFPFNRIGAVEDYDIQQ</sequence>
<dbReference type="STRING" id="257309.DIP1516"/>
<dbReference type="SUPFAM" id="SSF51306">
    <property type="entry name" value="LexA/Signal peptidase"/>
    <property type="match status" value="1"/>
</dbReference>
<evidence type="ECO:0000256" key="1">
    <source>
        <dbReference type="ARBA" id="ARBA00000677"/>
    </source>
</evidence>
<dbReference type="PROSITE" id="PS00761">
    <property type="entry name" value="SPASE_I_3"/>
    <property type="match status" value="1"/>
</dbReference>
<dbReference type="Pfam" id="PF10502">
    <property type="entry name" value="Peptidase_S26"/>
    <property type="match status" value="1"/>
</dbReference>
<accession>Q6NGJ7</accession>
<keyword evidence="8" id="KW-0472">Membrane</keyword>
<dbReference type="EC" id="3.4.21.89" evidence="4 8"/>